<evidence type="ECO:0000313" key="2">
    <source>
        <dbReference type="Proteomes" id="UP000239936"/>
    </source>
</evidence>
<keyword evidence="2" id="KW-1185">Reference proteome</keyword>
<dbReference type="EMBL" id="PPGH01000035">
    <property type="protein sequence ID" value="PQJ96080.1"/>
    <property type="molecule type" value="Genomic_DNA"/>
</dbReference>
<evidence type="ECO:0000313" key="1">
    <source>
        <dbReference type="EMBL" id="PQJ96080.1"/>
    </source>
</evidence>
<dbReference type="AlphaFoldDB" id="A0A2S7XQS9"/>
<comment type="caution">
    <text evidence="1">The sequence shown here is derived from an EMBL/GenBank/DDBJ whole genome shotgun (WGS) entry which is preliminary data.</text>
</comment>
<reference evidence="1 2" key="1">
    <citation type="submission" date="2018-01" db="EMBL/GenBank/DDBJ databases">
        <title>The complete genome sequence of Chromatium okenii LaCa, a purple sulfur bacterium with a turbulent life.</title>
        <authorList>
            <person name="Luedin S.M."/>
            <person name="Liechti N."/>
            <person name="Storelli N."/>
            <person name="Danza F."/>
            <person name="Wittwer M."/>
            <person name="Pothier J.F."/>
            <person name="Tonolla M.A."/>
        </authorList>
    </citation>
    <scope>NUCLEOTIDE SEQUENCE [LARGE SCALE GENOMIC DNA]</scope>
    <source>
        <strain evidence="1 2">LaCa</strain>
    </source>
</reference>
<gene>
    <name evidence="1" type="ORF">CXB77_09655</name>
</gene>
<protein>
    <submittedName>
        <fullName evidence="1">Uncharacterized protein</fullName>
    </submittedName>
</protein>
<dbReference type="RefSeq" id="WP_105073718.1">
    <property type="nucleotide sequence ID" value="NZ_JAFLKP010000361.1"/>
</dbReference>
<proteinExistence type="predicted"/>
<name>A0A2S7XQS9_9GAMM</name>
<sequence length="77" mass="8525">MPFEAKKTTLIAGELLTIEDAESLLEWLLKHPRGQLDLTACTHLHAANLQVLLAARPKIAAWPQHAPLATWLHTALN</sequence>
<dbReference type="Proteomes" id="UP000239936">
    <property type="component" value="Unassembled WGS sequence"/>
</dbReference>
<dbReference type="OrthoDB" id="7585928at2"/>
<organism evidence="1 2">
    <name type="scientific">Chromatium okenii</name>
    <dbReference type="NCBI Taxonomy" id="61644"/>
    <lineage>
        <taxon>Bacteria</taxon>
        <taxon>Pseudomonadati</taxon>
        <taxon>Pseudomonadota</taxon>
        <taxon>Gammaproteobacteria</taxon>
        <taxon>Chromatiales</taxon>
        <taxon>Chromatiaceae</taxon>
        <taxon>Chromatium</taxon>
    </lineage>
</organism>
<accession>A0A2S7XQS9</accession>